<keyword evidence="4 8" id="KW-0597">Phosphoprotein</keyword>
<dbReference type="GO" id="GO:0000155">
    <property type="term" value="F:phosphorelay sensor kinase activity"/>
    <property type="evidence" value="ECO:0007669"/>
    <property type="project" value="InterPro"/>
</dbReference>
<dbReference type="Gene3D" id="3.30.450.20">
    <property type="entry name" value="PAS domain"/>
    <property type="match status" value="1"/>
</dbReference>
<dbReference type="InterPro" id="IPR001789">
    <property type="entry name" value="Sig_transdc_resp-reg_receiver"/>
</dbReference>
<evidence type="ECO:0000313" key="13">
    <source>
        <dbReference type="Proteomes" id="UP000239209"/>
    </source>
</evidence>
<dbReference type="PANTHER" id="PTHR43547">
    <property type="entry name" value="TWO-COMPONENT HISTIDINE KINASE"/>
    <property type="match status" value="1"/>
</dbReference>
<dbReference type="Pfam" id="PF13185">
    <property type="entry name" value="GAF_2"/>
    <property type="match status" value="1"/>
</dbReference>
<dbReference type="InterPro" id="IPR004358">
    <property type="entry name" value="Sig_transdc_His_kin-like_C"/>
</dbReference>
<dbReference type="PROSITE" id="PS50113">
    <property type="entry name" value="PAC"/>
    <property type="match status" value="1"/>
</dbReference>
<name>A0A2T0SFH3_9ACTN</name>
<gene>
    <name evidence="12" type="ORF">CLV70_102370</name>
</gene>
<dbReference type="CDD" id="cd00082">
    <property type="entry name" value="HisKA"/>
    <property type="match status" value="1"/>
</dbReference>
<dbReference type="InterPro" id="IPR005467">
    <property type="entry name" value="His_kinase_dom"/>
</dbReference>
<dbReference type="InterPro" id="IPR000014">
    <property type="entry name" value="PAS"/>
</dbReference>
<keyword evidence="5" id="KW-0808">Transferase</keyword>
<comment type="caution">
    <text evidence="12">The sequence shown here is derived from an EMBL/GenBank/DDBJ whole genome shotgun (WGS) entry which is preliminary data.</text>
</comment>
<dbReference type="SUPFAM" id="SSF52172">
    <property type="entry name" value="CheY-like"/>
    <property type="match status" value="1"/>
</dbReference>
<dbReference type="SUPFAM" id="SSF47384">
    <property type="entry name" value="Homodimeric domain of signal transducing histidine kinase"/>
    <property type="match status" value="1"/>
</dbReference>
<dbReference type="Gene3D" id="3.30.565.10">
    <property type="entry name" value="Histidine kinase-like ATPase, C-terminal domain"/>
    <property type="match status" value="1"/>
</dbReference>
<dbReference type="Gene3D" id="3.40.50.2300">
    <property type="match status" value="1"/>
</dbReference>
<evidence type="ECO:0000256" key="5">
    <source>
        <dbReference type="ARBA" id="ARBA00022679"/>
    </source>
</evidence>
<feature type="domain" description="Response regulatory" evidence="10">
    <location>
        <begin position="3"/>
        <end position="118"/>
    </location>
</feature>
<dbReference type="InterPro" id="IPR000700">
    <property type="entry name" value="PAS-assoc_C"/>
</dbReference>
<dbReference type="NCBIfam" id="TIGR00229">
    <property type="entry name" value="sensory_box"/>
    <property type="match status" value="1"/>
</dbReference>
<keyword evidence="7" id="KW-0902">Two-component regulatory system</keyword>
<accession>A0A2T0SFH3</accession>
<feature type="domain" description="PAC" evidence="11">
    <location>
        <begin position="216"/>
        <end position="268"/>
    </location>
</feature>
<dbReference type="PRINTS" id="PR00344">
    <property type="entry name" value="BCTRLSENSOR"/>
</dbReference>
<dbReference type="CDD" id="cd00130">
    <property type="entry name" value="PAS"/>
    <property type="match status" value="1"/>
</dbReference>
<evidence type="ECO:0000259" key="9">
    <source>
        <dbReference type="PROSITE" id="PS50109"/>
    </source>
</evidence>
<comment type="subcellular location">
    <subcellularLocation>
        <location evidence="2">Cell membrane</location>
    </subcellularLocation>
</comment>
<evidence type="ECO:0000256" key="1">
    <source>
        <dbReference type="ARBA" id="ARBA00000085"/>
    </source>
</evidence>
<protein>
    <recommendedName>
        <fullName evidence="3">histidine kinase</fullName>
        <ecNumber evidence="3">2.7.13.3</ecNumber>
    </recommendedName>
</protein>
<dbReference type="SMART" id="SM00448">
    <property type="entry name" value="REC"/>
    <property type="match status" value="1"/>
</dbReference>
<evidence type="ECO:0000256" key="4">
    <source>
        <dbReference type="ARBA" id="ARBA00022553"/>
    </source>
</evidence>
<feature type="modified residue" description="4-aspartylphosphate" evidence="8">
    <location>
        <position position="52"/>
    </location>
</feature>
<dbReference type="PROSITE" id="PS50109">
    <property type="entry name" value="HIS_KIN"/>
    <property type="match status" value="1"/>
</dbReference>
<feature type="domain" description="Histidine kinase" evidence="9">
    <location>
        <begin position="442"/>
        <end position="658"/>
    </location>
</feature>
<evidence type="ECO:0000256" key="3">
    <source>
        <dbReference type="ARBA" id="ARBA00012438"/>
    </source>
</evidence>
<evidence type="ECO:0000259" key="11">
    <source>
        <dbReference type="PROSITE" id="PS50113"/>
    </source>
</evidence>
<proteinExistence type="predicted"/>
<dbReference type="Proteomes" id="UP000239209">
    <property type="component" value="Unassembled WGS sequence"/>
</dbReference>
<dbReference type="InterPro" id="IPR013656">
    <property type="entry name" value="PAS_4"/>
</dbReference>
<dbReference type="RefSeq" id="WP_106125357.1">
    <property type="nucleotide sequence ID" value="NZ_PVZG01000002.1"/>
</dbReference>
<dbReference type="SUPFAM" id="SSF55874">
    <property type="entry name" value="ATPase domain of HSP90 chaperone/DNA topoisomerase II/histidine kinase"/>
    <property type="match status" value="1"/>
</dbReference>
<dbReference type="Pfam" id="PF00512">
    <property type="entry name" value="HisKA"/>
    <property type="match status" value="1"/>
</dbReference>
<dbReference type="Gene3D" id="3.30.450.40">
    <property type="match status" value="1"/>
</dbReference>
<evidence type="ECO:0000313" key="12">
    <source>
        <dbReference type="EMBL" id="PRY32159.1"/>
    </source>
</evidence>
<dbReference type="EMBL" id="PVZG01000002">
    <property type="protein sequence ID" value="PRY32159.1"/>
    <property type="molecule type" value="Genomic_DNA"/>
</dbReference>
<keyword evidence="13" id="KW-1185">Reference proteome</keyword>
<dbReference type="CDD" id="cd17546">
    <property type="entry name" value="REC_hyHK_CKI1_RcsC-like"/>
    <property type="match status" value="1"/>
</dbReference>
<evidence type="ECO:0000259" key="10">
    <source>
        <dbReference type="PROSITE" id="PS50110"/>
    </source>
</evidence>
<dbReference type="SMART" id="SM00387">
    <property type="entry name" value="HATPase_c"/>
    <property type="match status" value="1"/>
</dbReference>
<dbReference type="InterPro" id="IPR003018">
    <property type="entry name" value="GAF"/>
</dbReference>
<dbReference type="GO" id="GO:0005886">
    <property type="term" value="C:plasma membrane"/>
    <property type="evidence" value="ECO:0007669"/>
    <property type="project" value="UniProtKB-SubCell"/>
</dbReference>
<dbReference type="AlphaFoldDB" id="A0A2T0SFH3"/>
<evidence type="ECO:0000256" key="6">
    <source>
        <dbReference type="ARBA" id="ARBA00022777"/>
    </source>
</evidence>
<dbReference type="Pfam" id="PF00072">
    <property type="entry name" value="Response_reg"/>
    <property type="match status" value="1"/>
</dbReference>
<evidence type="ECO:0000256" key="8">
    <source>
        <dbReference type="PROSITE-ProRule" id="PRU00169"/>
    </source>
</evidence>
<sequence>MATVLVAEDDPDHQRLIAGVISRLGHHVTVAGDGRAALLSAAHRVPDLVVADVDMPELDGLQLCRALREDPVLGAVPVVLVTAMALPDDRLQRDSGAAAVIRKPFTLHELSGALAPHLAAASAAADGPDAPAEQAGLDPEFVSALLRSIDSGVAVCDAAGRIILLNPVLRGFFGEDSAAVPLKEWAERFSLRHHDGSELHADDLPLLRALAGEVVEHAGLLATDREGRPRWLTINARPVRDHHGAVAGAVAAVHDVTAEYRSRIYQACKNEVLKALAESRSAAEARGKVVRTVGATLGWRYVRLWLVDPVTDRLRPEATYAGPDERPLPVPASMARGRGLAGLCWQRGELIWVPDIHADGAPILPEVVSATDCRAAGAVPVLSGEHVTGVMTFFSYDPQEPEPALALLLSGIAGSVGAHLEQHRADDLAQHLAAATDEYIALVGHELRTPLTSISAYTQLLAEAPELTGELREMAEVVDRNSRRLRYLVEQLLDLAALDAGHLGLNLGEVDLTSVVTAAVDAVREPAAGRRIAVEADLSPGVQLVGDADRLRQVADGLLDNAVKFSRDDSAVTVRLTGDPEAVVLTVSDTGIGLPGDDRAALFRRLYRGDNARHTGIPGNGLGLALCRAVVERHHGTITLSAHPPGGTTVTVRLPRHRG</sequence>
<dbReference type="SMART" id="SM00388">
    <property type="entry name" value="HisKA"/>
    <property type="match status" value="1"/>
</dbReference>
<organism evidence="12 13">
    <name type="scientific">Pseudosporangium ferrugineum</name>
    <dbReference type="NCBI Taxonomy" id="439699"/>
    <lineage>
        <taxon>Bacteria</taxon>
        <taxon>Bacillati</taxon>
        <taxon>Actinomycetota</taxon>
        <taxon>Actinomycetes</taxon>
        <taxon>Micromonosporales</taxon>
        <taxon>Micromonosporaceae</taxon>
        <taxon>Pseudosporangium</taxon>
    </lineage>
</organism>
<dbReference type="InterPro" id="IPR029016">
    <property type="entry name" value="GAF-like_dom_sf"/>
</dbReference>
<dbReference type="OrthoDB" id="3273043at2"/>
<dbReference type="InterPro" id="IPR003594">
    <property type="entry name" value="HATPase_dom"/>
</dbReference>
<dbReference type="EC" id="2.7.13.3" evidence="3"/>
<keyword evidence="6" id="KW-0418">Kinase</keyword>
<comment type="catalytic activity">
    <reaction evidence="1">
        <text>ATP + protein L-histidine = ADP + protein N-phospho-L-histidine.</text>
        <dbReference type="EC" id="2.7.13.3"/>
    </reaction>
</comment>
<dbReference type="InterPro" id="IPR035965">
    <property type="entry name" value="PAS-like_dom_sf"/>
</dbReference>
<dbReference type="InterPro" id="IPR036890">
    <property type="entry name" value="HATPase_C_sf"/>
</dbReference>
<dbReference type="InterPro" id="IPR003661">
    <property type="entry name" value="HisK_dim/P_dom"/>
</dbReference>
<dbReference type="FunFam" id="3.30.565.10:FF:000006">
    <property type="entry name" value="Sensor histidine kinase WalK"/>
    <property type="match status" value="1"/>
</dbReference>
<dbReference type="SUPFAM" id="SSF55785">
    <property type="entry name" value="PYP-like sensor domain (PAS domain)"/>
    <property type="match status" value="1"/>
</dbReference>
<dbReference type="PANTHER" id="PTHR43547:SF2">
    <property type="entry name" value="HYBRID SIGNAL TRANSDUCTION HISTIDINE KINASE C"/>
    <property type="match status" value="1"/>
</dbReference>
<dbReference type="Pfam" id="PF02518">
    <property type="entry name" value="HATPase_c"/>
    <property type="match status" value="1"/>
</dbReference>
<reference evidence="12 13" key="1">
    <citation type="submission" date="2018-03" db="EMBL/GenBank/DDBJ databases">
        <title>Genomic Encyclopedia of Archaeal and Bacterial Type Strains, Phase II (KMG-II): from individual species to whole genera.</title>
        <authorList>
            <person name="Goeker M."/>
        </authorList>
    </citation>
    <scope>NUCLEOTIDE SEQUENCE [LARGE SCALE GENOMIC DNA]</scope>
    <source>
        <strain evidence="12 13">DSM 45348</strain>
    </source>
</reference>
<evidence type="ECO:0000256" key="2">
    <source>
        <dbReference type="ARBA" id="ARBA00004236"/>
    </source>
</evidence>
<evidence type="ECO:0000256" key="7">
    <source>
        <dbReference type="ARBA" id="ARBA00023012"/>
    </source>
</evidence>
<dbReference type="SUPFAM" id="SSF55781">
    <property type="entry name" value="GAF domain-like"/>
    <property type="match status" value="1"/>
</dbReference>
<dbReference type="PROSITE" id="PS50110">
    <property type="entry name" value="RESPONSE_REGULATORY"/>
    <property type="match status" value="1"/>
</dbReference>
<dbReference type="InterPro" id="IPR036097">
    <property type="entry name" value="HisK_dim/P_sf"/>
</dbReference>
<dbReference type="Gene3D" id="1.10.287.130">
    <property type="match status" value="1"/>
</dbReference>
<dbReference type="SMART" id="SM00065">
    <property type="entry name" value="GAF"/>
    <property type="match status" value="1"/>
</dbReference>
<dbReference type="InterPro" id="IPR011006">
    <property type="entry name" value="CheY-like_superfamily"/>
</dbReference>
<dbReference type="Pfam" id="PF08448">
    <property type="entry name" value="PAS_4"/>
    <property type="match status" value="1"/>
</dbReference>